<feature type="transmembrane region" description="Helical" evidence="2">
    <location>
        <begin position="47"/>
        <end position="67"/>
    </location>
</feature>
<comment type="caution">
    <text evidence="3">The sequence shown here is derived from an EMBL/GenBank/DDBJ whole genome shotgun (WGS) entry which is preliminary data.</text>
</comment>
<reference evidence="3" key="2">
    <citation type="submission" date="2020-09" db="EMBL/GenBank/DDBJ databases">
        <authorList>
            <person name="Sun Q."/>
            <person name="Ohkuma M."/>
        </authorList>
    </citation>
    <scope>NUCLEOTIDE SEQUENCE</scope>
    <source>
        <strain evidence="3">JCM 3090</strain>
    </source>
</reference>
<feature type="compositionally biased region" description="Gly residues" evidence="1">
    <location>
        <begin position="517"/>
        <end position="526"/>
    </location>
</feature>
<feature type="transmembrane region" description="Helical" evidence="2">
    <location>
        <begin position="297"/>
        <end position="317"/>
    </location>
</feature>
<feature type="transmembrane region" description="Helical" evidence="2">
    <location>
        <begin position="132"/>
        <end position="159"/>
    </location>
</feature>
<evidence type="ECO:0000256" key="1">
    <source>
        <dbReference type="SAM" id="MobiDB-lite"/>
    </source>
</evidence>
<protein>
    <submittedName>
        <fullName evidence="3">Uncharacterized protein</fullName>
    </submittedName>
</protein>
<accession>A0A8J3FA32</accession>
<feature type="transmembrane region" description="Helical" evidence="2">
    <location>
        <begin position="6"/>
        <end position="26"/>
    </location>
</feature>
<dbReference type="AlphaFoldDB" id="A0A8J3FA32"/>
<feature type="transmembrane region" description="Helical" evidence="2">
    <location>
        <begin position="171"/>
        <end position="192"/>
    </location>
</feature>
<keyword evidence="2" id="KW-0812">Transmembrane</keyword>
<feature type="compositionally biased region" description="Low complexity" evidence="1">
    <location>
        <begin position="450"/>
        <end position="468"/>
    </location>
</feature>
<evidence type="ECO:0000313" key="4">
    <source>
        <dbReference type="Proteomes" id="UP000649739"/>
    </source>
</evidence>
<feature type="transmembrane region" description="Helical" evidence="2">
    <location>
        <begin position="79"/>
        <end position="97"/>
    </location>
</feature>
<evidence type="ECO:0000256" key="2">
    <source>
        <dbReference type="SAM" id="Phobius"/>
    </source>
</evidence>
<feature type="transmembrane region" description="Helical" evidence="2">
    <location>
        <begin position="263"/>
        <end position="285"/>
    </location>
</feature>
<keyword evidence="4" id="KW-1185">Reference proteome</keyword>
<proteinExistence type="predicted"/>
<evidence type="ECO:0000313" key="3">
    <source>
        <dbReference type="EMBL" id="GGJ96154.1"/>
    </source>
</evidence>
<reference evidence="3" key="1">
    <citation type="journal article" date="2014" name="Int. J. Syst. Evol. Microbiol.">
        <title>Complete genome sequence of Corynebacterium casei LMG S-19264T (=DSM 44701T), isolated from a smear-ripened cheese.</title>
        <authorList>
            <consortium name="US DOE Joint Genome Institute (JGI-PGF)"/>
            <person name="Walter F."/>
            <person name="Albersmeier A."/>
            <person name="Kalinowski J."/>
            <person name="Ruckert C."/>
        </authorList>
    </citation>
    <scope>NUCLEOTIDE SEQUENCE</scope>
    <source>
        <strain evidence="3">JCM 3090</strain>
    </source>
</reference>
<feature type="transmembrane region" description="Helical" evidence="2">
    <location>
        <begin position="394"/>
        <end position="416"/>
    </location>
</feature>
<dbReference type="RefSeq" id="WP_229783822.1">
    <property type="nucleotide sequence ID" value="NZ_BMQB01000005.1"/>
</dbReference>
<dbReference type="EMBL" id="BMQB01000005">
    <property type="protein sequence ID" value="GGJ96154.1"/>
    <property type="molecule type" value="Genomic_DNA"/>
</dbReference>
<feature type="region of interest" description="Disordered" evidence="1">
    <location>
        <begin position="420"/>
        <end position="577"/>
    </location>
</feature>
<name>A0A8J3FA32_9ACTN</name>
<feature type="compositionally biased region" description="Pro residues" evidence="1">
    <location>
        <begin position="543"/>
        <end position="560"/>
    </location>
</feature>
<dbReference type="Proteomes" id="UP000649739">
    <property type="component" value="Unassembled WGS sequence"/>
</dbReference>
<gene>
    <name evidence="3" type="ORF">GCM10010123_27670</name>
</gene>
<feature type="transmembrane region" description="Helical" evidence="2">
    <location>
        <begin position="329"/>
        <end position="356"/>
    </location>
</feature>
<sequence length="577" mass="56411">MPVIRAVSYLLGGIVRLLFGAAARTGRAAGRAMPPPATDALRHVRRVHAASCAADTLVVLGVLRALLAPPVPGLRPYASLTALAAAALLAGAAVGVLRAGPRLAPAARYVPLLTLAGRAVLAWWLAGAAVTGAWWAAAGGLLALALLYRVGLAALLSTVAGAARDRARARVRVHGVVAGIFAAPLGLVALAMGPSRPAQLAFVLLILGLVPALRLPAPDDAAAAAWAVGGGRAAGAARTGGGAPGAGEHRPGWWWARGGGSPWPVWAAAGGWLALTVTLLVPLLLRGFRGSGGLGNGPLIAGGAAVAAGVLVGAVTGRWVRVPRWAGPAALLGTGALAAGALLEPALLALVCLAAAGTAGVLTTAADRAGGAAAAVGTALRAAAVPAGLAAGVWAVPAAAIAAAAVGALAGAVLLWPHRAPRDRPTGDPADRSGPDATAGPDAADRSGPDARGAAAGPAGPTVAEPGAGEPGAGGRGAGRRPGAEPGRAGTERRPVRRDDRSTERGDDRRGSADRAAGGGAAGGGDTDWWREADDVPERRPGPPRARPAPGTPPGAPAPPGFHVYRPSAGPPPGGDE</sequence>
<keyword evidence="2" id="KW-0472">Membrane</keyword>
<organism evidence="3 4">
    <name type="scientific">Pilimelia anulata</name>
    <dbReference type="NCBI Taxonomy" id="53371"/>
    <lineage>
        <taxon>Bacteria</taxon>
        <taxon>Bacillati</taxon>
        <taxon>Actinomycetota</taxon>
        <taxon>Actinomycetes</taxon>
        <taxon>Micromonosporales</taxon>
        <taxon>Micromonosporaceae</taxon>
        <taxon>Pilimelia</taxon>
    </lineage>
</organism>
<feature type="compositionally biased region" description="Basic and acidic residues" evidence="1">
    <location>
        <begin position="420"/>
        <end position="434"/>
    </location>
</feature>
<keyword evidence="2" id="KW-1133">Transmembrane helix</keyword>
<feature type="compositionally biased region" description="Basic and acidic residues" evidence="1">
    <location>
        <begin position="490"/>
        <end position="513"/>
    </location>
</feature>
<feature type="compositionally biased region" description="Basic and acidic residues" evidence="1">
    <location>
        <begin position="528"/>
        <end position="541"/>
    </location>
</feature>
<feature type="transmembrane region" description="Helical" evidence="2">
    <location>
        <begin position="109"/>
        <end position="126"/>
    </location>
</feature>